<reference evidence="7" key="1">
    <citation type="submission" date="2020-04" db="EMBL/GenBank/DDBJ databases">
        <title>Nitratireductor sp. nov. isolated from mangrove soil.</title>
        <authorList>
            <person name="Ye Y."/>
        </authorList>
    </citation>
    <scope>NUCLEOTIDE SEQUENCE</scope>
    <source>
        <strain evidence="7">SY7</strain>
    </source>
</reference>
<keyword evidence="5" id="KW-1133">Transmembrane helix</keyword>
<keyword evidence="5" id="KW-0812">Transmembrane</keyword>
<dbReference type="SUPFAM" id="SSF46626">
    <property type="entry name" value="Cytochrome c"/>
    <property type="match status" value="1"/>
</dbReference>
<organism evidence="7 8">
    <name type="scientific">Nitratireductor mangrovi</name>
    <dbReference type="NCBI Taxonomy" id="2599600"/>
    <lineage>
        <taxon>Bacteria</taxon>
        <taxon>Pseudomonadati</taxon>
        <taxon>Pseudomonadota</taxon>
        <taxon>Alphaproteobacteria</taxon>
        <taxon>Hyphomicrobiales</taxon>
        <taxon>Phyllobacteriaceae</taxon>
        <taxon>Nitratireductor</taxon>
    </lineage>
</organism>
<keyword evidence="5" id="KW-0472">Membrane</keyword>
<dbReference type="Gene3D" id="1.10.760.10">
    <property type="entry name" value="Cytochrome c-like domain"/>
    <property type="match status" value="1"/>
</dbReference>
<dbReference type="PROSITE" id="PS51007">
    <property type="entry name" value="CYTC"/>
    <property type="match status" value="1"/>
</dbReference>
<feature type="transmembrane region" description="Helical" evidence="5">
    <location>
        <begin position="28"/>
        <end position="49"/>
    </location>
</feature>
<feature type="domain" description="Cytochrome c" evidence="6">
    <location>
        <begin position="46"/>
        <end position="133"/>
    </location>
</feature>
<dbReference type="KEGG" id="niy:FQ775_13735"/>
<evidence type="ECO:0000256" key="1">
    <source>
        <dbReference type="ARBA" id="ARBA00022617"/>
    </source>
</evidence>
<accession>A0A5B8L0W8</accession>
<protein>
    <submittedName>
        <fullName evidence="7">Cytochrome c</fullName>
    </submittedName>
</protein>
<evidence type="ECO:0000256" key="4">
    <source>
        <dbReference type="PROSITE-ProRule" id="PRU00433"/>
    </source>
</evidence>
<evidence type="ECO:0000313" key="7">
    <source>
        <dbReference type="EMBL" id="QDZ01352.1"/>
    </source>
</evidence>
<dbReference type="OrthoDB" id="7363829at2"/>
<evidence type="ECO:0000256" key="3">
    <source>
        <dbReference type="ARBA" id="ARBA00023004"/>
    </source>
</evidence>
<dbReference type="RefSeq" id="WP_146299997.1">
    <property type="nucleotide sequence ID" value="NZ_CP042301.2"/>
</dbReference>
<dbReference type="Proteomes" id="UP000321389">
    <property type="component" value="Chromosome"/>
</dbReference>
<dbReference type="InterPro" id="IPR009056">
    <property type="entry name" value="Cyt_c-like_dom"/>
</dbReference>
<dbReference type="GO" id="GO:0020037">
    <property type="term" value="F:heme binding"/>
    <property type="evidence" value="ECO:0007669"/>
    <property type="project" value="InterPro"/>
</dbReference>
<dbReference type="InterPro" id="IPR036909">
    <property type="entry name" value="Cyt_c-like_dom_sf"/>
</dbReference>
<dbReference type="Pfam" id="PF00034">
    <property type="entry name" value="Cytochrom_C"/>
    <property type="match status" value="1"/>
</dbReference>
<keyword evidence="8" id="KW-1185">Reference proteome</keyword>
<proteinExistence type="predicted"/>
<dbReference type="EMBL" id="CP042301">
    <property type="protein sequence ID" value="QDZ01352.1"/>
    <property type="molecule type" value="Genomic_DNA"/>
</dbReference>
<dbReference type="GO" id="GO:0009055">
    <property type="term" value="F:electron transfer activity"/>
    <property type="evidence" value="ECO:0007669"/>
    <property type="project" value="InterPro"/>
</dbReference>
<evidence type="ECO:0000313" key="8">
    <source>
        <dbReference type="Proteomes" id="UP000321389"/>
    </source>
</evidence>
<evidence type="ECO:0000256" key="2">
    <source>
        <dbReference type="ARBA" id="ARBA00022723"/>
    </source>
</evidence>
<dbReference type="GO" id="GO:0046872">
    <property type="term" value="F:metal ion binding"/>
    <property type="evidence" value="ECO:0007669"/>
    <property type="project" value="UniProtKB-KW"/>
</dbReference>
<gene>
    <name evidence="7" type="ORF">FQ775_13735</name>
</gene>
<dbReference type="AlphaFoldDB" id="A0A5B8L0W8"/>
<keyword evidence="1 4" id="KW-0349">Heme</keyword>
<evidence type="ECO:0000259" key="6">
    <source>
        <dbReference type="PROSITE" id="PS51007"/>
    </source>
</evidence>
<keyword evidence="3 4" id="KW-0408">Iron</keyword>
<keyword evidence="2 4" id="KW-0479">Metal-binding</keyword>
<sequence length="134" mass="14828">MTTIKDGGQDVVYAAKMLVTTSRTNDSLALAGVMLILGSLSWTLPALAADRESAFRGRRLAEANCAPCHALAQFDGSENAEAPPFRHLGRRRPLATLRDEMLADLFLRHAVMPDFEPDRRQVDDIVTYIESIQE</sequence>
<name>A0A5B8L0W8_9HYPH</name>
<evidence type="ECO:0000256" key="5">
    <source>
        <dbReference type="SAM" id="Phobius"/>
    </source>
</evidence>